<reference evidence="3 4" key="1">
    <citation type="submission" date="2014-04" db="EMBL/GenBank/DDBJ databases">
        <authorList>
            <consortium name="DOE Joint Genome Institute"/>
            <person name="Kuo A."/>
            <person name="Tarkka M."/>
            <person name="Buscot F."/>
            <person name="Kohler A."/>
            <person name="Nagy L.G."/>
            <person name="Floudas D."/>
            <person name="Copeland A."/>
            <person name="Barry K.W."/>
            <person name="Cichocki N."/>
            <person name="Veneault-Fourrey C."/>
            <person name="LaButti K."/>
            <person name="Lindquist E.A."/>
            <person name="Lipzen A."/>
            <person name="Lundell T."/>
            <person name="Morin E."/>
            <person name="Murat C."/>
            <person name="Sun H."/>
            <person name="Tunlid A."/>
            <person name="Henrissat B."/>
            <person name="Grigoriev I.V."/>
            <person name="Hibbett D.S."/>
            <person name="Martin F."/>
            <person name="Nordberg H.P."/>
            <person name="Cantor M.N."/>
            <person name="Hua S.X."/>
        </authorList>
    </citation>
    <scope>NUCLEOTIDE SEQUENCE [LARGE SCALE GENOMIC DNA]</scope>
    <source>
        <strain evidence="3 4">F 1598</strain>
    </source>
</reference>
<dbReference type="STRING" id="765440.A0A0C3FXV3"/>
<protein>
    <recommendedName>
        <fullName evidence="2">J domain-containing protein</fullName>
    </recommendedName>
</protein>
<gene>
    <name evidence="3" type="ORF">PILCRDRAFT_410890</name>
</gene>
<reference evidence="4" key="2">
    <citation type="submission" date="2015-01" db="EMBL/GenBank/DDBJ databases">
        <title>Evolutionary Origins and Diversification of the Mycorrhizal Mutualists.</title>
        <authorList>
            <consortium name="DOE Joint Genome Institute"/>
            <consortium name="Mycorrhizal Genomics Consortium"/>
            <person name="Kohler A."/>
            <person name="Kuo A."/>
            <person name="Nagy L.G."/>
            <person name="Floudas D."/>
            <person name="Copeland A."/>
            <person name="Barry K.W."/>
            <person name="Cichocki N."/>
            <person name="Veneault-Fourrey C."/>
            <person name="LaButti K."/>
            <person name="Lindquist E.A."/>
            <person name="Lipzen A."/>
            <person name="Lundell T."/>
            <person name="Morin E."/>
            <person name="Murat C."/>
            <person name="Riley R."/>
            <person name="Ohm R."/>
            <person name="Sun H."/>
            <person name="Tunlid A."/>
            <person name="Henrissat B."/>
            <person name="Grigoriev I.V."/>
            <person name="Hibbett D.S."/>
            <person name="Martin F."/>
        </authorList>
    </citation>
    <scope>NUCLEOTIDE SEQUENCE [LARGE SCALE GENOMIC DNA]</scope>
    <source>
        <strain evidence="4">F 1598</strain>
    </source>
</reference>
<evidence type="ECO:0000313" key="4">
    <source>
        <dbReference type="Proteomes" id="UP000054166"/>
    </source>
</evidence>
<dbReference type="PROSITE" id="PS50076">
    <property type="entry name" value="DNAJ_2"/>
    <property type="match status" value="1"/>
</dbReference>
<dbReference type="SMART" id="SM00271">
    <property type="entry name" value="DnaJ"/>
    <property type="match status" value="1"/>
</dbReference>
<dbReference type="AlphaFoldDB" id="A0A0C3FXV3"/>
<dbReference type="EMBL" id="KN832988">
    <property type="protein sequence ID" value="KIM84399.1"/>
    <property type="molecule type" value="Genomic_DNA"/>
</dbReference>
<sequence>MFSYVFSSATTYFHLPIDDKEHQVDGRNPKPISWVPDPDHPSISSSHPQSPVPHLSTLPFAPTKPGSERVAATVDEVLAKNDLYEILGISNQPTLDKIAIRRAYLSRSKACHPDKFPDNPEATHAFQKVSVAYDVLSKPSSKRVYDSRQSSSPYNFFSTQPAGHAEETFRGVIIGVFNDFLDGDLEMIRTLLRAVNDINPSLRLSEDSINAVLGTLQSIRERALTCRTCVFVLHAELSRLLELQHSFRQLSYIDLVGRSRLTIQLTRVTISLPIVLEKALRDEKFIYGHQRNVGVDVNLSVLPRHVDNLIRCIDVILERMERMLK</sequence>
<feature type="compositionally biased region" description="Low complexity" evidence="1">
    <location>
        <begin position="41"/>
        <end position="56"/>
    </location>
</feature>
<dbReference type="SUPFAM" id="SSF46565">
    <property type="entry name" value="Chaperone J-domain"/>
    <property type="match status" value="1"/>
</dbReference>
<dbReference type="OrthoDB" id="259708at2759"/>
<evidence type="ECO:0000256" key="1">
    <source>
        <dbReference type="SAM" id="MobiDB-lite"/>
    </source>
</evidence>
<dbReference type="InParanoid" id="A0A0C3FXV3"/>
<dbReference type="CDD" id="cd06257">
    <property type="entry name" value="DnaJ"/>
    <property type="match status" value="1"/>
</dbReference>
<feature type="region of interest" description="Disordered" evidence="1">
    <location>
        <begin position="22"/>
        <end position="66"/>
    </location>
</feature>
<dbReference type="PANTHER" id="PTHR44825:SF1">
    <property type="entry name" value="DNAJ HOMOLOG SUBFAMILY C MEMBER 4"/>
    <property type="match status" value="1"/>
</dbReference>
<dbReference type="InterPro" id="IPR036869">
    <property type="entry name" value="J_dom_sf"/>
</dbReference>
<proteinExistence type="predicted"/>
<dbReference type="InterPro" id="IPR001623">
    <property type="entry name" value="DnaJ_domain"/>
</dbReference>
<dbReference type="Pfam" id="PF00226">
    <property type="entry name" value="DnaJ"/>
    <property type="match status" value="1"/>
</dbReference>
<keyword evidence="4" id="KW-1185">Reference proteome</keyword>
<organism evidence="3 4">
    <name type="scientific">Piloderma croceum (strain F 1598)</name>
    <dbReference type="NCBI Taxonomy" id="765440"/>
    <lineage>
        <taxon>Eukaryota</taxon>
        <taxon>Fungi</taxon>
        <taxon>Dikarya</taxon>
        <taxon>Basidiomycota</taxon>
        <taxon>Agaricomycotina</taxon>
        <taxon>Agaricomycetes</taxon>
        <taxon>Agaricomycetidae</taxon>
        <taxon>Atheliales</taxon>
        <taxon>Atheliaceae</taxon>
        <taxon>Piloderma</taxon>
    </lineage>
</organism>
<dbReference type="FunCoup" id="A0A0C3FXV3">
    <property type="interactions" value="388"/>
</dbReference>
<dbReference type="Proteomes" id="UP000054166">
    <property type="component" value="Unassembled WGS sequence"/>
</dbReference>
<evidence type="ECO:0000259" key="2">
    <source>
        <dbReference type="PROSITE" id="PS50076"/>
    </source>
</evidence>
<dbReference type="InterPro" id="IPR052763">
    <property type="entry name" value="DnaJ_C4"/>
</dbReference>
<dbReference type="PANTHER" id="PTHR44825">
    <property type="match status" value="1"/>
</dbReference>
<accession>A0A0C3FXV3</accession>
<dbReference type="HOGENOM" id="CLU_052555_1_0_1"/>
<dbReference type="PRINTS" id="PR00625">
    <property type="entry name" value="JDOMAIN"/>
</dbReference>
<name>A0A0C3FXV3_PILCF</name>
<evidence type="ECO:0000313" key="3">
    <source>
        <dbReference type="EMBL" id="KIM84399.1"/>
    </source>
</evidence>
<dbReference type="Gene3D" id="1.10.287.110">
    <property type="entry name" value="DnaJ domain"/>
    <property type="match status" value="1"/>
</dbReference>
<feature type="domain" description="J" evidence="2">
    <location>
        <begin position="82"/>
        <end position="149"/>
    </location>
</feature>